<accession>A0AA50HL15</accession>
<evidence type="ECO:0000313" key="9">
    <source>
        <dbReference type="EMBL" id="WLS76957.1"/>
    </source>
</evidence>
<keyword evidence="7" id="KW-0418">Kinase</keyword>
<evidence type="ECO:0000313" key="10">
    <source>
        <dbReference type="Proteomes" id="UP001228139"/>
    </source>
</evidence>
<dbReference type="GO" id="GO:0008982">
    <property type="term" value="F:protein-N(PI)-phosphohistidine-sugar phosphotransferase activity"/>
    <property type="evidence" value="ECO:0007669"/>
    <property type="project" value="InterPro"/>
</dbReference>
<dbReference type="Pfam" id="PF03830">
    <property type="entry name" value="PTSIIB_sorb"/>
    <property type="match status" value="1"/>
</dbReference>
<dbReference type="SUPFAM" id="SSF52728">
    <property type="entry name" value="PTS IIb component"/>
    <property type="match status" value="1"/>
</dbReference>
<reference evidence="9 10" key="1">
    <citation type="submission" date="2023-07" db="EMBL/GenBank/DDBJ databases">
        <title>Pathogenic bacteria of pear tree diseases.</title>
        <authorList>
            <person name="Zhang Z."/>
            <person name="He L."/>
            <person name="Huang R."/>
        </authorList>
    </citation>
    <scope>NUCLEOTIDE SEQUENCE [LARGE SCALE GENOMIC DNA]</scope>
    <source>
        <strain evidence="9 10">DE2</strain>
    </source>
</reference>
<evidence type="ECO:0000256" key="3">
    <source>
        <dbReference type="ARBA" id="ARBA00022490"/>
    </source>
</evidence>
<dbReference type="Proteomes" id="UP001228139">
    <property type="component" value="Chromosome"/>
</dbReference>
<evidence type="ECO:0000256" key="1">
    <source>
        <dbReference type="ARBA" id="ARBA00004496"/>
    </source>
</evidence>
<dbReference type="Gene3D" id="3.40.35.10">
    <property type="entry name" value="Phosphotransferase system, sorbose subfamily IIB component"/>
    <property type="match status" value="1"/>
</dbReference>
<dbReference type="GO" id="GO:0016301">
    <property type="term" value="F:kinase activity"/>
    <property type="evidence" value="ECO:0007669"/>
    <property type="project" value="UniProtKB-KW"/>
</dbReference>
<keyword evidence="3" id="KW-0963">Cytoplasm</keyword>
<dbReference type="InterPro" id="IPR036667">
    <property type="entry name" value="PTS_IIB_sorbose-sp_sf"/>
</dbReference>
<dbReference type="PROSITE" id="PS51101">
    <property type="entry name" value="PTS_EIIB_TYPE_4"/>
    <property type="match status" value="1"/>
</dbReference>
<organism evidence="9 10">
    <name type="scientific">Erwinia pyri</name>
    <dbReference type="NCBI Taxonomy" id="3062598"/>
    <lineage>
        <taxon>Bacteria</taxon>
        <taxon>Pseudomonadati</taxon>
        <taxon>Pseudomonadota</taxon>
        <taxon>Gammaproteobacteria</taxon>
        <taxon>Enterobacterales</taxon>
        <taxon>Erwiniaceae</taxon>
        <taxon>Erwinia</taxon>
    </lineage>
</organism>
<evidence type="ECO:0000256" key="4">
    <source>
        <dbReference type="ARBA" id="ARBA00022597"/>
    </source>
</evidence>
<keyword evidence="5 9" id="KW-0808">Transferase</keyword>
<evidence type="ECO:0000256" key="2">
    <source>
        <dbReference type="ARBA" id="ARBA00022448"/>
    </source>
</evidence>
<dbReference type="KEGG" id="epi:Q3V30_10620"/>
<evidence type="ECO:0000256" key="7">
    <source>
        <dbReference type="ARBA" id="ARBA00022777"/>
    </source>
</evidence>
<gene>
    <name evidence="9" type="ORF">Q3V30_10620</name>
</gene>
<keyword evidence="6" id="KW-0598">Phosphotransferase system</keyword>
<dbReference type="GO" id="GO:0005737">
    <property type="term" value="C:cytoplasm"/>
    <property type="evidence" value="ECO:0007669"/>
    <property type="project" value="UniProtKB-SubCell"/>
</dbReference>
<dbReference type="AlphaFoldDB" id="A0AA50HL15"/>
<keyword evidence="10" id="KW-1185">Reference proteome</keyword>
<dbReference type="InterPro" id="IPR004720">
    <property type="entry name" value="PTS_IIB_sorbose-sp"/>
</dbReference>
<evidence type="ECO:0000259" key="8">
    <source>
        <dbReference type="PROSITE" id="PS51101"/>
    </source>
</evidence>
<keyword evidence="2" id="KW-0813">Transport</keyword>
<dbReference type="EMBL" id="CP132353">
    <property type="protein sequence ID" value="WLS76957.1"/>
    <property type="molecule type" value="Genomic_DNA"/>
</dbReference>
<dbReference type="GO" id="GO:0009401">
    <property type="term" value="P:phosphoenolpyruvate-dependent sugar phosphotransferase system"/>
    <property type="evidence" value="ECO:0007669"/>
    <property type="project" value="UniProtKB-KW"/>
</dbReference>
<evidence type="ECO:0000256" key="5">
    <source>
        <dbReference type="ARBA" id="ARBA00022679"/>
    </source>
</evidence>
<sequence length="168" mass="18484">MAISFIRIDDRVIHGQLITRWAKEYACEGIIAIDDDVANDPFLSQVMKGAVSDVKVWLFTTETAIEKLSKVILSEKKYFIISKSPVTLSRLIEAGISLNNGNNCINVGPMSAREGTTVIGPNQSVTEQEIKAFRFLASLGYEIDFRLVPDGKSYSWPAAEKKLLTAGG</sequence>
<dbReference type="RefSeq" id="WP_306205420.1">
    <property type="nucleotide sequence ID" value="NZ_CP132353.1"/>
</dbReference>
<proteinExistence type="predicted"/>
<feature type="domain" description="PTS EIIB type-4" evidence="8">
    <location>
        <begin position="1"/>
        <end position="167"/>
    </location>
</feature>
<keyword evidence="4 9" id="KW-0762">Sugar transport</keyword>
<comment type="subcellular location">
    <subcellularLocation>
        <location evidence="1">Cytoplasm</location>
    </subcellularLocation>
</comment>
<evidence type="ECO:0000256" key="6">
    <source>
        <dbReference type="ARBA" id="ARBA00022683"/>
    </source>
</evidence>
<dbReference type="EC" id="2.7.1.-" evidence="9"/>
<name>A0AA50HL15_9GAMM</name>
<protein>
    <submittedName>
        <fullName evidence="9">PTS sugar transporter subunit IIB</fullName>
        <ecNumber evidence="9">2.7.1.-</ecNumber>
    </submittedName>
</protein>